<proteinExistence type="predicted"/>
<dbReference type="GO" id="GO:0003677">
    <property type="term" value="F:DNA binding"/>
    <property type="evidence" value="ECO:0007669"/>
    <property type="project" value="InterPro"/>
</dbReference>
<reference evidence="1 2" key="1">
    <citation type="submission" date="2017-05" db="EMBL/GenBank/DDBJ databases">
        <authorList>
            <person name="Qiu J.G."/>
            <person name="He J."/>
        </authorList>
    </citation>
    <scope>NUCLEOTIDE SEQUENCE [LARGE SCALE GENOMIC DNA]</scope>
    <source>
        <strain evidence="1 2">JQ135</strain>
    </source>
</reference>
<protein>
    <recommendedName>
        <fullName evidence="3">Transposase</fullName>
    </recommendedName>
</protein>
<organism evidence="1 2">
    <name type="scientific">Alcaligenes faecalis</name>
    <dbReference type="NCBI Taxonomy" id="511"/>
    <lineage>
        <taxon>Bacteria</taxon>
        <taxon>Pseudomonadati</taxon>
        <taxon>Pseudomonadota</taxon>
        <taxon>Betaproteobacteria</taxon>
        <taxon>Burkholderiales</taxon>
        <taxon>Alcaligenaceae</taxon>
        <taxon>Alcaligenes</taxon>
    </lineage>
</organism>
<dbReference type="GO" id="GO:0004803">
    <property type="term" value="F:transposase activity"/>
    <property type="evidence" value="ECO:0007669"/>
    <property type="project" value="InterPro"/>
</dbReference>
<dbReference type="Proteomes" id="UP000214561">
    <property type="component" value="Chromosome"/>
</dbReference>
<accession>A0AB33CT28</accession>
<evidence type="ECO:0000313" key="1">
    <source>
        <dbReference type="EMBL" id="ASR89715.1"/>
    </source>
</evidence>
<gene>
    <name evidence="1" type="ORF">AFA_09805</name>
</gene>
<evidence type="ECO:0000313" key="2">
    <source>
        <dbReference type="Proteomes" id="UP000214561"/>
    </source>
</evidence>
<evidence type="ECO:0008006" key="3">
    <source>
        <dbReference type="Google" id="ProtNLM"/>
    </source>
</evidence>
<dbReference type="GO" id="GO:0006313">
    <property type="term" value="P:DNA transposition"/>
    <property type="evidence" value="ECO:0007669"/>
    <property type="project" value="InterPro"/>
</dbReference>
<sequence length="91" mass="10797">MKKRYADEQIIRILQEAESRELPIKDLCKRHNITEQKFHRWRCGSGPRLPGATQPNSAWSYDFVHDQLVDGRVLKMLCVIDKCTRDAWRSR</sequence>
<dbReference type="Pfam" id="PF01527">
    <property type="entry name" value="HTH_Tnp_1"/>
    <property type="match status" value="1"/>
</dbReference>
<name>A0AB33CT28_ALCFA</name>
<dbReference type="EMBL" id="CP021641">
    <property type="protein sequence ID" value="ASR89715.1"/>
    <property type="molecule type" value="Genomic_DNA"/>
</dbReference>
<dbReference type="AlphaFoldDB" id="A0AB33CT28"/>
<dbReference type="KEGG" id="afq:AFA_09805"/>
<dbReference type="InterPro" id="IPR002514">
    <property type="entry name" value="Transposase_8"/>
</dbReference>